<sequence>MAFSHRMATLAAVVLIPVGIAGTSFLLSDDPEPPRVPADIELRDPAPPAAPPHEEIVPGPSPTAGSIDDTDPQDDDGDRDAPDDGLGEAGEEDGAQAEDDDGEDAEDLGEGEGDEEDGEDTADGDDGDDG</sequence>
<comment type="caution">
    <text evidence="2">The sequence shown here is derived from an EMBL/GenBank/DDBJ whole genome shotgun (WGS) entry which is preliminary data.</text>
</comment>
<name>A0ABU2L5H4_9ACTN</name>
<feature type="region of interest" description="Disordered" evidence="1">
    <location>
        <begin position="24"/>
        <end position="130"/>
    </location>
</feature>
<proteinExistence type="predicted"/>
<dbReference type="RefSeq" id="WP_311629753.1">
    <property type="nucleotide sequence ID" value="NZ_JAVREN010000008.1"/>
</dbReference>
<accession>A0ABU2L5H4</accession>
<reference evidence="3" key="1">
    <citation type="submission" date="2023-07" db="EMBL/GenBank/DDBJ databases">
        <title>30 novel species of actinomycetes from the DSMZ collection.</title>
        <authorList>
            <person name="Nouioui I."/>
        </authorList>
    </citation>
    <scope>NUCLEOTIDE SEQUENCE [LARGE SCALE GENOMIC DNA]</scope>
    <source>
        <strain evidence="3">DSM 44917</strain>
    </source>
</reference>
<keyword evidence="3" id="KW-1185">Reference proteome</keyword>
<evidence type="ECO:0000313" key="2">
    <source>
        <dbReference type="EMBL" id="MDT0306815.1"/>
    </source>
</evidence>
<gene>
    <name evidence="2" type="ORF">RM780_07545</name>
</gene>
<dbReference type="Proteomes" id="UP001183388">
    <property type="component" value="Unassembled WGS sequence"/>
</dbReference>
<dbReference type="EMBL" id="JAVREN010000008">
    <property type="protein sequence ID" value="MDT0306815.1"/>
    <property type="molecule type" value="Genomic_DNA"/>
</dbReference>
<protein>
    <submittedName>
        <fullName evidence="2">Small secreted hydrophilic protein</fullName>
    </submittedName>
</protein>
<feature type="compositionally biased region" description="Acidic residues" evidence="1">
    <location>
        <begin position="68"/>
        <end position="130"/>
    </location>
</feature>
<evidence type="ECO:0000313" key="3">
    <source>
        <dbReference type="Proteomes" id="UP001183388"/>
    </source>
</evidence>
<evidence type="ECO:0000256" key="1">
    <source>
        <dbReference type="SAM" id="MobiDB-lite"/>
    </source>
</evidence>
<organism evidence="2 3">
    <name type="scientific">Streptomyces boetiae</name>
    <dbReference type="NCBI Taxonomy" id="3075541"/>
    <lineage>
        <taxon>Bacteria</taxon>
        <taxon>Bacillati</taxon>
        <taxon>Actinomycetota</taxon>
        <taxon>Actinomycetes</taxon>
        <taxon>Kitasatosporales</taxon>
        <taxon>Streptomycetaceae</taxon>
        <taxon>Streptomyces</taxon>
    </lineage>
</organism>